<feature type="region of interest" description="Disordered" evidence="2">
    <location>
        <begin position="38"/>
        <end position="72"/>
    </location>
</feature>
<dbReference type="RefSeq" id="XP_066657819.1">
    <property type="nucleotide sequence ID" value="XM_066802167.1"/>
</dbReference>
<dbReference type="EMBL" id="JBBPEH010000003">
    <property type="protein sequence ID" value="KAK7540888.1"/>
    <property type="molecule type" value="Genomic_DNA"/>
</dbReference>
<evidence type="ECO:0000256" key="1">
    <source>
        <dbReference type="ARBA" id="ARBA00002343"/>
    </source>
</evidence>
<feature type="compositionally biased region" description="Low complexity" evidence="2">
    <location>
        <begin position="127"/>
        <end position="136"/>
    </location>
</feature>
<dbReference type="InterPro" id="IPR013144">
    <property type="entry name" value="CRA_dom"/>
</dbReference>
<evidence type="ECO:0000256" key="2">
    <source>
        <dbReference type="SAM" id="MobiDB-lite"/>
    </source>
</evidence>
<protein>
    <submittedName>
        <fullName evidence="5">Ran-binding protein</fullName>
    </submittedName>
</protein>
<proteinExistence type="predicted"/>
<dbReference type="Pfam" id="PF00622">
    <property type="entry name" value="SPRY"/>
    <property type="match status" value="1"/>
</dbReference>
<dbReference type="InterPro" id="IPR050618">
    <property type="entry name" value="Ubq-SigPath_Reg"/>
</dbReference>
<dbReference type="InterPro" id="IPR006594">
    <property type="entry name" value="LisH"/>
</dbReference>
<feature type="compositionally biased region" description="Basic and acidic residues" evidence="2">
    <location>
        <begin position="51"/>
        <end position="63"/>
    </location>
</feature>
<feature type="compositionally biased region" description="Basic and acidic residues" evidence="2">
    <location>
        <begin position="111"/>
        <end position="126"/>
    </location>
</feature>
<evidence type="ECO:0000313" key="6">
    <source>
        <dbReference type="Proteomes" id="UP001360953"/>
    </source>
</evidence>
<dbReference type="PROSITE" id="PS50188">
    <property type="entry name" value="B302_SPRY"/>
    <property type="match status" value="1"/>
</dbReference>
<dbReference type="PROSITE" id="PS50896">
    <property type="entry name" value="LISH"/>
    <property type="match status" value="1"/>
</dbReference>
<evidence type="ECO:0000259" key="3">
    <source>
        <dbReference type="PROSITE" id="PS50188"/>
    </source>
</evidence>
<dbReference type="SMART" id="SM00667">
    <property type="entry name" value="LisH"/>
    <property type="match status" value="1"/>
</dbReference>
<dbReference type="SUPFAM" id="SSF49899">
    <property type="entry name" value="Concanavalin A-like lectins/glucanases"/>
    <property type="match status" value="1"/>
</dbReference>
<name>A0ABR1M1S6_9PEZI</name>
<feature type="compositionally biased region" description="Polar residues" evidence="2">
    <location>
        <begin position="38"/>
        <end position="50"/>
    </location>
</feature>
<dbReference type="InterPro" id="IPR001870">
    <property type="entry name" value="B30.2/SPRY"/>
</dbReference>
<feature type="compositionally biased region" description="Low complexity" evidence="2">
    <location>
        <begin position="529"/>
        <end position="541"/>
    </location>
</feature>
<feature type="region of interest" description="Disordered" evidence="2">
    <location>
        <begin position="111"/>
        <end position="149"/>
    </location>
</feature>
<dbReference type="InterPro" id="IPR024964">
    <property type="entry name" value="CTLH/CRA"/>
</dbReference>
<feature type="domain" description="B30.2/SPRY" evidence="3">
    <location>
        <begin position="152"/>
        <end position="341"/>
    </location>
</feature>
<evidence type="ECO:0000259" key="4">
    <source>
        <dbReference type="PROSITE" id="PS50897"/>
    </source>
</evidence>
<feature type="region of interest" description="Disordered" evidence="2">
    <location>
        <begin position="1"/>
        <end position="26"/>
    </location>
</feature>
<dbReference type="GeneID" id="92035073"/>
<dbReference type="Gene3D" id="2.60.120.920">
    <property type="match status" value="1"/>
</dbReference>
<feature type="compositionally biased region" description="Low complexity" evidence="2">
    <location>
        <begin position="485"/>
        <end position="498"/>
    </location>
</feature>
<dbReference type="CDD" id="cd12909">
    <property type="entry name" value="SPRY_RanBP9_10"/>
    <property type="match status" value="1"/>
</dbReference>
<evidence type="ECO:0000313" key="5">
    <source>
        <dbReference type="EMBL" id="KAK7540888.1"/>
    </source>
</evidence>
<dbReference type="Pfam" id="PF10607">
    <property type="entry name" value="CTLH"/>
    <property type="match status" value="1"/>
</dbReference>
<dbReference type="InterPro" id="IPR013320">
    <property type="entry name" value="ConA-like_dom_sf"/>
</dbReference>
<dbReference type="InterPro" id="IPR006595">
    <property type="entry name" value="CTLH_C"/>
</dbReference>
<organism evidence="5 6">
    <name type="scientific">Phyllosticta citribraziliensis</name>
    <dbReference type="NCBI Taxonomy" id="989973"/>
    <lineage>
        <taxon>Eukaryota</taxon>
        <taxon>Fungi</taxon>
        <taxon>Dikarya</taxon>
        <taxon>Ascomycota</taxon>
        <taxon>Pezizomycotina</taxon>
        <taxon>Dothideomycetes</taxon>
        <taxon>Dothideomycetes incertae sedis</taxon>
        <taxon>Botryosphaeriales</taxon>
        <taxon>Phyllostictaceae</taxon>
        <taxon>Phyllosticta</taxon>
    </lineage>
</organism>
<dbReference type="SMART" id="SM00757">
    <property type="entry name" value="CRA"/>
    <property type="match status" value="1"/>
</dbReference>
<dbReference type="InterPro" id="IPR043136">
    <property type="entry name" value="B30.2/SPRY_sf"/>
</dbReference>
<dbReference type="InterPro" id="IPR003877">
    <property type="entry name" value="SPRY_dom"/>
</dbReference>
<reference evidence="5 6" key="1">
    <citation type="submission" date="2024-04" db="EMBL/GenBank/DDBJ databases">
        <title>Phyllosticta paracitricarpa is synonymous to the EU quarantine fungus P. citricarpa based on phylogenomic analyses.</title>
        <authorList>
            <consortium name="Lawrence Berkeley National Laboratory"/>
            <person name="Van ingen-buijs V.A."/>
            <person name="Van westerhoven A.C."/>
            <person name="Haridas S."/>
            <person name="Skiadas P."/>
            <person name="Martin F."/>
            <person name="Groenewald J.Z."/>
            <person name="Crous P.W."/>
            <person name="Seidl M.F."/>
        </authorList>
    </citation>
    <scope>NUCLEOTIDE SEQUENCE [LARGE SCALE GENOMIC DNA]</scope>
    <source>
        <strain evidence="5 6">CPC 17464</strain>
    </source>
</reference>
<dbReference type="SMART" id="SM00668">
    <property type="entry name" value="CTLH"/>
    <property type="match status" value="1"/>
</dbReference>
<feature type="region of interest" description="Disordered" evidence="2">
    <location>
        <begin position="483"/>
        <end position="549"/>
    </location>
</feature>
<dbReference type="InterPro" id="IPR035782">
    <property type="entry name" value="SPRY_RanBP9/10"/>
</dbReference>
<feature type="compositionally biased region" description="Polar residues" evidence="2">
    <location>
        <begin position="14"/>
        <end position="26"/>
    </location>
</feature>
<feature type="domain" description="CTLH" evidence="4">
    <location>
        <begin position="426"/>
        <end position="483"/>
    </location>
</feature>
<sequence length="676" mass="74137">MFRRSSYASVAAGTANNRTNSTNQPARSGAFAHLLNQQAQTGSATHNSRATSRDASRSMDMDGHNSGLDSTRVAGVFSGGQFAPGSEPSPPAFFVPSYLKGSRYAERLAEGHSARISAQRDAKSSDTRSLSRSSSSANLHKMVPSHRGMTHDIIERAPPATHPDDRDRSWPTRWSDDDKAVGLELLRDGLEVKCGTQSKTHDEALSVRADHPMPRQSGIYYYEVTVVGKGKEGLIGIGFSGSKVALHRLPGWEPDSWGYHGDDGYSFCSTSSGKAYGPKFGTADVIGCGINFRTNTAFFTKNGVSLGAAFRNIPEKEELFPSIGVKKPGEHLRTNFGQDPFVYDIDREFRKEQFAIQREISMRNVSSLKPGLDESALIHELIAQYLAHDGYVETARAFAAEVREESRALAGGNSHAKDLEPEEDIDAINRQKIRAAILDGDIDKALKLTNAYYPVVLRENENIYFRLRCRKFIEMIRRCTDVQNSSSSPSYGKPSTTSNGHTTNSAYDDVFDNSMEIDDHATMDGSNPATAGTATTNNGTADSMDTSDSDGVKVENLLGEMLQYGQELKSEFSSDPRREVKRELENTFALMAYSDPRQSPLAYMLDENGRTPVAEELNSAILVSLGRSSSAALEQLVKQTEALVDTLAEDGGPGAFINVRGEYLGAHEREMRERRF</sequence>
<dbReference type="Proteomes" id="UP001360953">
    <property type="component" value="Unassembled WGS sequence"/>
</dbReference>
<dbReference type="SMART" id="SM00449">
    <property type="entry name" value="SPRY"/>
    <property type="match status" value="1"/>
</dbReference>
<dbReference type="PROSITE" id="PS50897">
    <property type="entry name" value="CTLH"/>
    <property type="match status" value="1"/>
</dbReference>
<gene>
    <name evidence="5" type="ORF">J3D65DRAFT_644705</name>
</gene>
<keyword evidence="6" id="KW-1185">Reference proteome</keyword>
<accession>A0ABR1M1S6</accession>
<dbReference type="PANTHER" id="PTHR12864">
    <property type="entry name" value="RAN BINDING PROTEIN 9-RELATED"/>
    <property type="match status" value="1"/>
</dbReference>
<comment type="caution">
    <text evidence="5">The sequence shown here is derived from an EMBL/GenBank/DDBJ whole genome shotgun (WGS) entry which is preliminary data.</text>
</comment>
<comment type="function">
    <text evidence="1">Involved in the proteasome-dependent degradation of fructose-1,6-bisphosphatase.</text>
</comment>